<evidence type="ECO:0000313" key="3">
    <source>
        <dbReference type="Proteomes" id="UP001176940"/>
    </source>
</evidence>
<feature type="region of interest" description="Disordered" evidence="1">
    <location>
        <begin position="113"/>
        <end position="132"/>
    </location>
</feature>
<sequence length="184" mass="20885">MAIRPVSIQPDLLKRLSCSDLSALQTHIGNGAKDRQNKNPWEERPKVISKSYHDLSQVAQSPQRRMLSTRMDSPPNTLEELMSRASFHYMGKSDTESVTGYGKLNESKSFSGFNRSLDLRKPDSDSSSVDDSAQAYVVDKNNRRKHKLKLDTDLVTSSQELQNIPAHNMDYVKQIEYEINQLQG</sequence>
<name>A0ABN9LQ01_9NEOB</name>
<accession>A0ABN9LQ01</accession>
<dbReference type="PANTHER" id="PTHR46900">
    <property type="entry name" value="TYROSINE-PROTEIN PHOSPHATASE NON-RECEPTOR TYPE 13"/>
    <property type="match status" value="1"/>
</dbReference>
<proteinExistence type="predicted"/>
<dbReference type="InterPro" id="IPR052074">
    <property type="entry name" value="NonRcpt_TyrProt_Phosphatase"/>
</dbReference>
<dbReference type="Proteomes" id="UP001176940">
    <property type="component" value="Unassembled WGS sequence"/>
</dbReference>
<gene>
    <name evidence="2" type="ORF">RIMI_LOCUS10823584</name>
</gene>
<protein>
    <submittedName>
        <fullName evidence="2">Uncharacterized protein</fullName>
    </submittedName>
</protein>
<comment type="caution">
    <text evidence="2">The sequence shown here is derived from an EMBL/GenBank/DDBJ whole genome shotgun (WGS) entry which is preliminary data.</text>
</comment>
<reference evidence="2" key="1">
    <citation type="submission" date="2023-07" db="EMBL/GenBank/DDBJ databases">
        <authorList>
            <person name="Stuckert A."/>
        </authorList>
    </citation>
    <scope>NUCLEOTIDE SEQUENCE</scope>
</reference>
<dbReference type="PANTHER" id="PTHR46900:SF1">
    <property type="entry name" value="TYROSINE-PROTEIN PHOSPHATASE NON-RECEPTOR TYPE 13"/>
    <property type="match status" value="1"/>
</dbReference>
<keyword evidence="3" id="KW-1185">Reference proteome</keyword>
<evidence type="ECO:0000313" key="2">
    <source>
        <dbReference type="EMBL" id="CAJ0945336.1"/>
    </source>
</evidence>
<dbReference type="EMBL" id="CAUEEQ010023776">
    <property type="protein sequence ID" value="CAJ0945336.1"/>
    <property type="molecule type" value="Genomic_DNA"/>
</dbReference>
<organism evidence="2 3">
    <name type="scientific">Ranitomeya imitator</name>
    <name type="common">mimic poison frog</name>
    <dbReference type="NCBI Taxonomy" id="111125"/>
    <lineage>
        <taxon>Eukaryota</taxon>
        <taxon>Metazoa</taxon>
        <taxon>Chordata</taxon>
        <taxon>Craniata</taxon>
        <taxon>Vertebrata</taxon>
        <taxon>Euteleostomi</taxon>
        <taxon>Amphibia</taxon>
        <taxon>Batrachia</taxon>
        <taxon>Anura</taxon>
        <taxon>Neobatrachia</taxon>
        <taxon>Hyloidea</taxon>
        <taxon>Dendrobatidae</taxon>
        <taxon>Dendrobatinae</taxon>
        <taxon>Ranitomeya</taxon>
    </lineage>
</organism>
<evidence type="ECO:0000256" key="1">
    <source>
        <dbReference type="SAM" id="MobiDB-lite"/>
    </source>
</evidence>